<dbReference type="GO" id="GO:0046872">
    <property type="term" value="F:metal ion binding"/>
    <property type="evidence" value="ECO:0007669"/>
    <property type="project" value="UniProtKB-KW"/>
</dbReference>
<dbReference type="Gene3D" id="2.60.120.10">
    <property type="entry name" value="Jelly Rolls"/>
    <property type="match status" value="2"/>
</dbReference>
<keyword evidence="1" id="KW-0479">Metal-binding</keyword>
<sequence length="227" mass="25168">MRVARANREGMQELTGVHGGAGAILFNSLWDRADFETPFAFVHCAILLPGGGIGYHRHDDSEEIFITVDNASQFTHNGRTAIIEGGATVPLRSGEVHAIYNHTDQETRWFNVHCAVPDGNPRSTDLGDDRVDAGLESTDRLPVGRLDRSALKYAPNAHGGKGEVGGRMIWQPEDFRSNFHCLVHCLLPPDTSFGYHRHDGVEECYIIIEGSGRMTVDDETQEVQQWD</sequence>
<organism evidence="3">
    <name type="scientific">marine metagenome</name>
    <dbReference type="NCBI Taxonomy" id="408172"/>
    <lineage>
        <taxon>unclassified sequences</taxon>
        <taxon>metagenomes</taxon>
        <taxon>ecological metagenomes</taxon>
    </lineage>
</organism>
<dbReference type="SUPFAM" id="SSF51182">
    <property type="entry name" value="RmlC-like cupins"/>
    <property type="match status" value="1"/>
</dbReference>
<feature type="domain" description="Cupin type-2" evidence="2">
    <location>
        <begin position="184"/>
        <end position="224"/>
    </location>
</feature>
<protein>
    <recommendedName>
        <fullName evidence="2">Cupin type-2 domain-containing protein</fullName>
    </recommendedName>
</protein>
<dbReference type="EMBL" id="UINC01087614">
    <property type="protein sequence ID" value="SVC37129.1"/>
    <property type="molecule type" value="Genomic_DNA"/>
</dbReference>
<accession>A0A382LKB3</accession>
<evidence type="ECO:0000256" key="1">
    <source>
        <dbReference type="ARBA" id="ARBA00022723"/>
    </source>
</evidence>
<proteinExistence type="predicted"/>
<reference evidence="3" key="1">
    <citation type="submission" date="2018-05" db="EMBL/GenBank/DDBJ databases">
        <authorList>
            <person name="Lanie J.A."/>
            <person name="Ng W.-L."/>
            <person name="Kazmierczak K.M."/>
            <person name="Andrzejewski T.M."/>
            <person name="Davidsen T.M."/>
            <person name="Wayne K.J."/>
            <person name="Tettelin H."/>
            <person name="Glass J.I."/>
            <person name="Rusch D."/>
            <person name="Podicherti R."/>
            <person name="Tsui H.-C.T."/>
            <person name="Winkler M.E."/>
        </authorList>
    </citation>
    <scope>NUCLEOTIDE SEQUENCE</scope>
</reference>
<dbReference type="InterPro" id="IPR011051">
    <property type="entry name" value="RmlC_Cupin_sf"/>
</dbReference>
<dbReference type="Pfam" id="PF07883">
    <property type="entry name" value="Cupin_2"/>
    <property type="match status" value="2"/>
</dbReference>
<dbReference type="PANTHER" id="PTHR35848">
    <property type="entry name" value="OXALATE-BINDING PROTEIN"/>
    <property type="match status" value="1"/>
</dbReference>
<dbReference type="InterPro" id="IPR013096">
    <property type="entry name" value="Cupin_2"/>
</dbReference>
<evidence type="ECO:0000259" key="2">
    <source>
        <dbReference type="Pfam" id="PF07883"/>
    </source>
</evidence>
<dbReference type="InterPro" id="IPR014710">
    <property type="entry name" value="RmlC-like_jellyroll"/>
</dbReference>
<feature type="non-terminal residue" evidence="3">
    <location>
        <position position="227"/>
    </location>
</feature>
<dbReference type="PANTHER" id="PTHR35848:SF6">
    <property type="entry name" value="CUPIN TYPE-2 DOMAIN-CONTAINING PROTEIN"/>
    <property type="match status" value="1"/>
</dbReference>
<name>A0A382LKB3_9ZZZZ</name>
<dbReference type="CDD" id="cd02208">
    <property type="entry name" value="cupin_RmlC-like"/>
    <property type="match status" value="1"/>
</dbReference>
<evidence type="ECO:0000313" key="3">
    <source>
        <dbReference type="EMBL" id="SVC37129.1"/>
    </source>
</evidence>
<dbReference type="AlphaFoldDB" id="A0A382LKB3"/>
<gene>
    <name evidence="3" type="ORF">METZ01_LOCUS289983</name>
</gene>
<feature type="domain" description="Cupin type-2" evidence="2">
    <location>
        <begin position="47"/>
        <end position="112"/>
    </location>
</feature>
<dbReference type="InterPro" id="IPR051610">
    <property type="entry name" value="GPI/OXD"/>
</dbReference>